<sequence>MNARRAVAASRRAREFEEFVTGAAGRLLHVANLLTAEPPGADPRARRLVTEALAHTYARWDRLRGEDPYSLAREELITRFARGQRLWTHRFRGRGRAGGCPDPDGVLRILTARERLIVVLRLYESVGDEQTAALAGLPVEQVRLISRRAVARLCADAGTGPGPMAGPVAGPAAGPGPVAEAGR</sequence>
<dbReference type="InterPro" id="IPR036388">
    <property type="entry name" value="WH-like_DNA-bd_sf"/>
</dbReference>
<dbReference type="Proteomes" id="UP001291653">
    <property type="component" value="Unassembled WGS sequence"/>
</dbReference>
<dbReference type="Pfam" id="PF04545">
    <property type="entry name" value="Sigma70_r4"/>
    <property type="match status" value="1"/>
</dbReference>
<keyword evidence="4" id="KW-1185">Reference proteome</keyword>
<name>A0ABQ5NVC9_9ACTN</name>
<protein>
    <submittedName>
        <fullName evidence="3">RNA polymerase</fullName>
    </submittedName>
</protein>
<comment type="caution">
    <text evidence="3">The sequence shown here is derived from an EMBL/GenBank/DDBJ whole genome shotgun (WGS) entry which is preliminary data.</text>
</comment>
<dbReference type="EMBL" id="BSBI01000003">
    <property type="protein sequence ID" value="GLF94319.1"/>
    <property type="molecule type" value="Genomic_DNA"/>
</dbReference>
<feature type="domain" description="RNA polymerase sigma-70 region 4" evidence="2">
    <location>
        <begin position="107"/>
        <end position="153"/>
    </location>
</feature>
<evidence type="ECO:0000256" key="1">
    <source>
        <dbReference type="SAM" id="MobiDB-lite"/>
    </source>
</evidence>
<gene>
    <name evidence="3" type="ORF">SYYSPA8_08500</name>
</gene>
<evidence type="ECO:0000313" key="4">
    <source>
        <dbReference type="Proteomes" id="UP001291653"/>
    </source>
</evidence>
<dbReference type="RefSeq" id="WP_323446418.1">
    <property type="nucleotide sequence ID" value="NZ_BSBI01000003.1"/>
</dbReference>
<evidence type="ECO:0000313" key="3">
    <source>
        <dbReference type="EMBL" id="GLF94319.1"/>
    </source>
</evidence>
<dbReference type="Gene3D" id="1.10.10.10">
    <property type="entry name" value="Winged helix-like DNA-binding domain superfamily/Winged helix DNA-binding domain"/>
    <property type="match status" value="1"/>
</dbReference>
<accession>A0ABQ5NVC9</accession>
<dbReference type="InterPro" id="IPR013324">
    <property type="entry name" value="RNA_pol_sigma_r3/r4-like"/>
</dbReference>
<proteinExistence type="predicted"/>
<dbReference type="SUPFAM" id="SSF88659">
    <property type="entry name" value="Sigma3 and sigma4 domains of RNA polymerase sigma factors"/>
    <property type="match status" value="1"/>
</dbReference>
<reference evidence="3 4" key="1">
    <citation type="submission" date="2022-10" db="EMBL/GenBank/DDBJ databases">
        <title>Draft genome sequence of Streptomyces sp. YSPA8.</title>
        <authorList>
            <person name="Moriuchi R."/>
            <person name="Dohra H."/>
            <person name="Yamamura H."/>
            <person name="Kodani S."/>
        </authorList>
    </citation>
    <scope>NUCLEOTIDE SEQUENCE [LARGE SCALE GENOMIC DNA]</scope>
    <source>
        <strain evidence="3 4">YSPA8</strain>
    </source>
</reference>
<dbReference type="InterPro" id="IPR007630">
    <property type="entry name" value="RNA_pol_sigma70_r4"/>
</dbReference>
<feature type="compositionally biased region" description="Low complexity" evidence="1">
    <location>
        <begin position="165"/>
        <end position="183"/>
    </location>
</feature>
<evidence type="ECO:0000259" key="2">
    <source>
        <dbReference type="Pfam" id="PF04545"/>
    </source>
</evidence>
<feature type="region of interest" description="Disordered" evidence="1">
    <location>
        <begin position="160"/>
        <end position="183"/>
    </location>
</feature>
<organism evidence="3 4">
    <name type="scientific">Streptomyces yaizuensis</name>
    <dbReference type="NCBI Taxonomy" id="2989713"/>
    <lineage>
        <taxon>Bacteria</taxon>
        <taxon>Bacillati</taxon>
        <taxon>Actinomycetota</taxon>
        <taxon>Actinomycetes</taxon>
        <taxon>Kitasatosporales</taxon>
        <taxon>Streptomycetaceae</taxon>
        <taxon>Streptomyces</taxon>
    </lineage>
</organism>